<dbReference type="EMBL" id="JBBPBM010000016">
    <property type="protein sequence ID" value="KAK8557702.1"/>
    <property type="molecule type" value="Genomic_DNA"/>
</dbReference>
<gene>
    <name evidence="1" type="ORF">V6N12_009928</name>
</gene>
<keyword evidence="2" id="KW-1185">Reference proteome</keyword>
<name>A0ABR2EC62_9ROSI</name>
<proteinExistence type="predicted"/>
<dbReference type="Proteomes" id="UP001472677">
    <property type="component" value="Unassembled WGS sequence"/>
</dbReference>
<evidence type="ECO:0000313" key="2">
    <source>
        <dbReference type="Proteomes" id="UP001472677"/>
    </source>
</evidence>
<evidence type="ECO:0000313" key="1">
    <source>
        <dbReference type="EMBL" id="KAK8557702.1"/>
    </source>
</evidence>
<sequence length="165" mass="18890">MWCKRLEKLTRLKGRGRLEYLSKRLLCDAPKPNLRTRRSTLGVYLDLWVELGKPSPASGGIFGAQVSSLTYMSTLVGSYQYEVSRIGTHQYSGIGLVASDGVEGCALGWLAMKNLQQRDWKEKWKCWHYTRRKTHKDGFLILDHLGENCNLLAWEMLAQSWQPLA</sequence>
<comment type="caution">
    <text evidence="1">The sequence shown here is derived from an EMBL/GenBank/DDBJ whole genome shotgun (WGS) entry which is preliminary data.</text>
</comment>
<accession>A0ABR2EC62</accession>
<reference evidence="1 2" key="1">
    <citation type="journal article" date="2024" name="G3 (Bethesda)">
        <title>Genome assembly of Hibiscus sabdariffa L. provides insights into metabolisms of medicinal natural products.</title>
        <authorList>
            <person name="Kim T."/>
        </authorList>
    </citation>
    <scope>NUCLEOTIDE SEQUENCE [LARGE SCALE GENOMIC DNA]</scope>
    <source>
        <strain evidence="1">TK-2024</strain>
        <tissue evidence="1">Old leaves</tissue>
    </source>
</reference>
<protein>
    <submittedName>
        <fullName evidence="1">Uncharacterized protein</fullName>
    </submittedName>
</protein>
<organism evidence="1 2">
    <name type="scientific">Hibiscus sabdariffa</name>
    <name type="common">roselle</name>
    <dbReference type="NCBI Taxonomy" id="183260"/>
    <lineage>
        <taxon>Eukaryota</taxon>
        <taxon>Viridiplantae</taxon>
        <taxon>Streptophyta</taxon>
        <taxon>Embryophyta</taxon>
        <taxon>Tracheophyta</taxon>
        <taxon>Spermatophyta</taxon>
        <taxon>Magnoliopsida</taxon>
        <taxon>eudicotyledons</taxon>
        <taxon>Gunneridae</taxon>
        <taxon>Pentapetalae</taxon>
        <taxon>rosids</taxon>
        <taxon>malvids</taxon>
        <taxon>Malvales</taxon>
        <taxon>Malvaceae</taxon>
        <taxon>Malvoideae</taxon>
        <taxon>Hibiscus</taxon>
    </lineage>
</organism>